<evidence type="ECO:0000313" key="4">
    <source>
        <dbReference type="Proteomes" id="UP000632289"/>
    </source>
</evidence>
<keyword evidence="2" id="KW-0732">Signal</keyword>
<accession>A0A927IEG4</accession>
<evidence type="ECO:0000256" key="1">
    <source>
        <dbReference type="SAM" id="MobiDB-lite"/>
    </source>
</evidence>
<comment type="caution">
    <text evidence="3">The sequence shown here is derived from an EMBL/GenBank/DDBJ whole genome shotgun (WGS) entry which is preliminary data.</text>
</comment>
<dbReference type="PROSITE" id="PS51257">
    <property type="entry name" value="PROKAR_LIPOPROTEIN"/>
    <property type="match status" value="1"/>
</dbReference>
<feature type="compositionally biased region" description="Low complexity" evidence="1">
    <location>
        <begin position="195"/>
        <end position="215"/>
    </location>
</feature>
<dbReference type="Proteomes" id="UP000632289">
    <property type="component" value="Unassembled WGS sequence"/>
</dbReference>
<evidence type="ECO:0008006" key="5">
    <source>
        <dbReference type="Google" id="ProtNLM"/>
    </source>
</evidence>
<dbReference type="EMBL" id="JACXYU010000009">
    <property type="protein sequence ID" value="MBD3933331.1"/>
    <property type="molecule type" value="Genomic_DNA"/>
</dbReference>
<dbReference type="RefSeq" id="WP_191210621.1">
    <property type="nucleotide sequence ID" value="NZ_BAABKL010000050.1"/>
</dbReference>
<feature type="region of interest" description="Disordered" evidence="1">
    <location>
        <begin position="186"/>
        <end position="215"/>
    </location>
</feature>
<evidence type="ECO:0000256" key="2">
    <source>
        <dbReference type="SAM" id="SignalP"/>
    </source>
</evidence>
<evidence type="ECO:0000313" key="3">
    <source>
        <dbReference type="EMBL" id="MBD3933331.1"/>
    </source>
</evidence>
<gene>
    <name evidence="3" type="ORF">IF129_17460</name>
</gene>
<sequence>MRVPGRGRRGRRAAPLAACAALTALLLGGCGIAETEVVGAGDPAAFPVVPHPSTGLLFFRTTDGRVTPVIRFLDEAFEEAPDMSGVPDVPEVPGVTRTSRTVAALFAGPRGPEREIGLTDGLPDLPETPVRTEPLPDGGVEVLLPIALAGLDDLAVRQIVCTAAFAEDEEGRAAVRLRGADTVLPPAACEVDGEPAGAPTPTSGPGADPSSTSPG</sequence>
<protein>
    <recommendedName>
        <fullName evidence="5">GerMN domain-containing protein</fullName>
    </recommendedName>
</protein>
<name>A0A927IEG4_9ACTN</name>
<feature type="chain" id="PRO_5039190135" description="GerMN domain-containing protein" evidence="2">
    <location>
        <begin position="36"/>
        <end position="215"/>
    </location>
</feature>
<reference evidence="3" key="1">
    <citation type="submission" date="2020-09" db="EMBL/GenBank/DDBJ databases">
        <title>Secondary metabolite and genome analysis of marine Streptomyces chumphonensis KK1-2T.</title>
        <authorList>
            <person name="Phongsopitanun W."/>
            <person name="Kanchanasin P."/>
            <person name="Pittayakhajonwut P."/>
            <person name="Suwanborirux K."/>
            <person name="Tanasupawat S."/>
        </authorList>
    </citation>
    <scope>NUCLEOTIDE SEQUENCE</scope>
    <source>
        <strain evidence="3">KK1-2</strain>
    </source>
</reference>
<proteinExistence type="predicted"/>
<feature type="signal peptide" evidence="2">
    <location>
        <begin position="1"/>
        <end position="35"/>
    </location>
</feature>
<dbReference type="AlphaFoldDB" id="A0A927IEG4"/>
<keyword evidence="4" id="KW-1185">Reference proteome</keyword>
<organism evidence="3 4">
    <name type="scientific">Streptomyces chumphonensis</name>
    <dbReference type="NCBI Taxonomy" id="1214925"/>
    <lineage>
        <taxon>Bacteria</taxon>
        <taxon>Bacillati</taxon>
        <taxon>Actinomycetota</taxon>
        <taxon>Actinomycetes</taxon>
        <taxon>Kitasatosporales</taxon>
        <taxon>Streptomycetaceae</taxon>
        <taxon>Streptomyces</taxon>
    </lineage>
</organism>